<organism evidence="1 2">
    <name type="scientific">Podospora australis</name>
    <dbReference type="NCBI Taxonomy" id="1536484"/>
    <lineage>
        <taxon>Eukaryota</taxon>
        <taxon>Fungi</taxon>
        <taxon>Dikarya</taxon>
        <taxon>Ascomycota</taxon>
        <taxon>Pezizomycotina</taxon>
        <taxon>Sordariomycetes</taxon>
        <taxon>Sordariomycetidae</taxon>
        <taxon>Sordariales</taxon>
        <taxon>Podosporaceae</taxon>
        <taxon>Podospora</taxon>
    </lineage>
</organism>
<reference evidence="1" key="2">
    <citation type="submission" date="2023-05" db="EMBL/GenBank/DDBJ databases">
        <authorList>
            <consortium name="Lawrence Berkeley National Laboratory"/>
            <person name="Steindorff A."/>
            <person name="Hensen N."/>
            <person name="Bonometti L."/>
            <person name="Westerberg I."/>
            <person name="Brannstrom I.O."/>
            <person name="Guillou S."/>
            <person name="Cros-Aarteil S."/>
            <person name="Calhoun S."/>
            <person name="Haridas S."/>
            <person name="Kuo A."/>
            <person name="Mondo S."/>
            <person name="Pangilinan J."/>
            <person name="Riley R."/>
            <person name="Labutti K."/>
            <person name="Andreopoulos B."/>
            <person name="Lipzen A."/>
            <person name="Chen C."/>
            <person name="Yanf M."/>
            <person name="Daum C."/>
            <person name="Ng V."/>
            <person name="Clum A."/>
            <person name="Ohm R."/>
            <person name="Martin F."/>
            <person name="Silar P."/>
            <person name="Natvig D."/>
            <person name="Lalanne C."/>
            <person name="Gautier V."/>
            <person name="Ament-Velasquez S.L."/>
            <person name="Kruys A."/>
            <person name="Hutchinson M.I."/>
            <person name="Powell A.J."/>
            <person name="Barry K."/>
            <person name="Miller A.N."/>
            <person name="Grigoriev I.V."/>
            <person name="Debuchy R."/>
            <person name="Gladieux P."/>
            <person name="Thoren M.H."/>
            <person name="Johannesson H."/>
        </authorList>
    </citation>
    <scope>NUCLEOTIDE SEQUENCE</scope>
    <source>
        <strain evidence="1">PSN309</strain>
    </source>
</reference>
<evidence type="ECO:0000313" key="2">
    <source>
        <dbReference type="Proteomes" id="UP001302126"/>
    </source>
</evidence>
<proteinExistence type="predicted"/>
<comment type="caution">
    <text evidence="1">The sequence shown here is derived from an EMBL/GenBank/DDBJ whole genome shotgun (WGS) entry which is preliminary data.</text>
</comment>
<reference evidence="1" key="1">
    <citation type="journal article" date="2023" name="Mol. Phylogenet. Evol.">
        <title>Genome-scale phylogeny and comparative genomics of the fungal order Sordariales.</title>
        <authorList>
            <person name="Hensen N."/>
            <person name="Bonometti L."/>
            <person name="Westerberg I."/>
            <person name="Brannstrom I.O."/>
            <person name="Guillou S."/>
            <person name="Cros-Aarteil S."/>
            <person name="Calhoun S."/>
            <person name="Haridas S."/>
            <person name="Kuo A."/>
            <person name="Mondo S."/>
            <person name="Pangilinan J."/>
            <person name="Riley R."/>
            <person name="LaButti K."/>
            <person name="Andreopoulos B."/>
            <person name="Lipzen A."/>
            <person name="Chen C."/>
            <person name="Yan M."/>
            <person name="Daum C."/>
            <person name="Ng V."/>
            <person name="Clum A."/>
            <person name="Steindorff A."/>
            <person name="Ohm R.A."/>
            <person name="Martin F."/>
            <person name="Silar P."/>
            <person name="Natvig D.O."/>
            <person name="Lalanne C."/>
            <person name="Gautier V."/>
            <person name="Ament-Velasquez S.L."/>
            <person name="Kruys A."/>
            <person name="Hutchinson M.I."/>
            <person name="Powell A.J."/>
            <person name="Barry K."/>
            <person name="Miller A.N."/>
            <person name="Grigoriev I.V."/>
            <person name="Debuchy R."/>
            <person name="Gladieux P."/>
            <person name="Hiltunen Thoren M."/>
            <person name="Johannesson H."/>
        </authorList>
    </citation>
    <scope>NUCLEOTIDE SEQUENCE</scope>
    <source>
        <strain evidence="1">PSN309</strain>
    </source>
</reference>
<name>A0AAN6WQ99_9PEZI</name>
<accession>A0AAN6WQ99</accession>
<sequence length="254" mass="28602">MFNLPVSVESSDAGHDSQCDCCIGSMAVKLARGQYESLQDIWQRDPATLSDALQELNLIKGCLAETLDYVFDYKPTAIVDAPVIVKAVFASRDDGLANLSDRISRWMATDVEATWRANTEQPSRPFDDITQVVDRYVQPIRDLSRLNDAGGVGLAEAYSLLMTYKRYLRSRYEALGGSVIPDSMWPMDYLLVEVIVNRRLVNKLWAWGRDLEQLDHEALGLARIHPEFDGAQWFPKTREALGSLVAGNEPKMWT</sequence>
<evidence type="ECO:0000313" key="1">
    <source>
        <dbReference type="EMBL" id="KAK4184407.1"/>
    </source>
</evidence>
<dbReference type="Proteomes" id="UP001302126">
    <property type="component" value="Unassembled WGS sequence"/>
</dbReference>
<dbReference type="EMBL" id="MU864490">
    <property type="protein sequence ID" value="KAK4184407.1"/>
    <property type="molecule type" value="Genomic_DNA"/>
</dbReference>
<gene>
    <name evidence="1" type="ORF">QBC35DRAFT_506012</name>
</gene>
<keyword evidence="2" id="KW-1185">Reference proteome</keyword>
<protein>
    <submittedName>
        <fullName evidence="1">Uncharacterized protein</fullName>
    </submittedName>
</protein>
<dbReference type="AlphaFoldDB" id="A0AAN6WQ99"/>